<keyword evidence="1" id="KW-0472">Membrane</keyword>
<sequence length="170" mass="17969">MAGSSTVPWSTSKTAIKDDNMRNNDAAGPKPVAWQHNYFATWLAINLVCLLIISGLGSGRVTISAHSQAFIGSFACFFFIGSFMGTLAMAAEVWPRTAHNRILGGTVGAGLSVSYALLGEGWNNGWHRTTVALGGWYVGYLLESTTGVFGMLLQGLANTGEPRDPAIVAA</sequence>
<keyword evidence="1" id="KW-1133">Transmembrane helix</keyword>
<comment type="caution">
    <text evidence="2">The sequence shown here is derived from an EMBL/GenBank/DDBJ whole genome shotgun (WGS) entry which is preliminary data.</text>
</comment>
<gene>
    <name evidence="2" type="ORF">CGLO_02234</name>
</gene>
<evidence type="ECO:0000313" key="2">
    <source>
        <dbReference type="EMBL" id="EQB57607.1"/>
    </source>
</evidence>
<feature type="transmembrane region" description="Helical" evidence="1">
    <location>
        <begin position="69"/>
        <end position="90"/>
    </location>
</feature>
<feature type="transmembrane region" description="Helical" evidence="1">
    <location>
        <begin position="39"/>
        <end position="57"/>
    </location>
</feature>
<name>T0KPD1_COLGC</name>
<accession>T0KPD1</accession>
<protein>
    <recommendedName>
        <fullName evidence="4">Integral membrane protein</fullName>
    </recommendedName>
</protein>
<dbReference type="EMBL" id="AMYD01000454">
    <property type="protein sequence ID" value="EQB57607.1"/>
    <property type="molecule type" value="Genomic_DNA"/>
</dbReference>
<proteinExistence type="predicted"/>
<evidence type="ECO:0000313" key="3">
    <source>
        <dbReference type="Proteomes" id="UP000015530"/>
    </source>
</evidence>
<evidence type="ECO:0008006" key="4">
    <source>
        <dbReference type="Google" id="ProtNLM"/>
    </source>
</evidence>
<dbReference type="AlphaFoldDB" id="T0KPD1"/>
<dbReference type="Proteomes" id="UP000015530">
    <property type="component" value="Unassembled WGS sequence"/>
</dbReference>
<dbReference type="HOGENOM" id="CLU_1570501_0_0_1"/>
<evidence type="ECO:0000256" key="1">
    <source>
        <dbReference type="SAM" id="Phobius"/>
    </source>
</evidence>
<dbReference type="OrthoDB" id="4827494at2759"/>
<organism evidence="2 3">
    <name type="scientific">Colletotrichum gloeosporioides (strain Cg-14)</name>
    <name type="common">Anthracnose fungus</name>
    <name type="synonym">Glomerella cingulata</name>
    <dbReference type="NCBI Taxonomy" id="1237896"/>
    <lineage>
        <taxon>Eukaryota</taxon>
        <taxon>Fungi</taxon>
        <taxon>Dikarya</taxon>
        <taxon>Ascomycota</taxon>
        <taxon>Pezizomycotina</taxon>
        <taxon>Sordariomycetes</taxon>
        <taxon>Hypocreomycetidae</taxon>
        <taxon>Glomerellales</taxon>
        <taxon>Glomerellaceae</taxon>
        <taxon>Colletotrichum</taxon>
        <taxon>Colletotrichum gloeosporioides species complex</taxon>
    </lineage>
</organism>
<feature type="transmembrane region" description="Helical" evidence="1">
    <location>
        <begin position="102"/>
        <end position="118"/>
    </location>
</feature>
<reference evidence="3" key="1">
    <citation type="journal article" date="2013" name="Mol. Plant Microbe Interact.">
        <title>Global aspects of pacC regulation of pathogenicity genes in Colletotrichum gloeosporioides as revealed by transcriptome analysis.</title>
        <authorList>
            <person name="Alkan N."/>
            <person name="Meng X."/>
            <person name="Friedlander G."/>
            <person name="Reuveni E."/>
            <person name="Sukno S."/>
            <person name="Sherman A."/>
            <person name="Thon M."/>
            <person name="Fluhr R."/>
            <person name="Prusky D."/>
        </authorList>
    </citation>
    <scope>NUCLEOTIDE SEQUENCE [LARGE SCALE GENOMIC DNA]</scope>
    <source>
        <strain evidence="3">Cg-14</strain>
    </source>
</reference>
<keyword evidence="1" id="KW-0812">Transmembrane</keyword>